<reference evidence="2 3" key="1">
    <citation type="journal article" date="2018" name="MBio">
        <title>Comparative Genomics Reveals the Core Gene Toolbox for the Fungus-Insect Symbiosis.</title>
        <authorList>
            <person name="Wang Y."/>
            <person name="Stata M."/>
            <person name="Wang W."/>
            <person name="Stajich J.E."/>
            <person name="White M.M."/>
            <person name="Moncalvo J.M."/>
        </authorList>
    </citation>
    <scope>NUCLEOTIDE SEQUENCE [LARGE SCALE GENOMIC DNA]</scope>
    <source>
        <strain evidence="2 3">SWE-8-4</strain>
    </source>
</reference>
<name>A0A2T9YAK9_9FUNG</name>
<proteinExistence type="predicted"/>
<accession>A0A2T9YAK9</accession>
<feature type="compositionally biased region" description="Low complexity" evidence="1">
    <location>
        <begin position="147"/>
        <end position="183"/>
    </location>
</feature>
<comment type="caution">
    <text evidence="2">The sequence shown here is derived from an EMBL/GenBank/DDBJ whole genome shotgun (WGS) entry which is preliminary data.</text>
</comment>
<dbReference type="AlphaFoldDB" id="A0A2T9YAK9"/>
<feature type="region of interest" description="Disordered" evidence="1">
    <location>
        <begin position="146"/>
        <end position="186"/>
    </location>
</feature>
<keyword evidence="3" id="KW-1185">Reference proteome</keyword>
<gene>
    <name evidence="2" type="ORF">BB561_005424</name>
</gene>
<sequence>MYSDNHRQKQNEDKLCTENTSFKTLTKTLIDPGLQIINATKRKVVLVDPLDSKAKHCSVVPFTDLALLDQASSFFLDFKNRLGDAFTADKGIKTALEYLNNGIIPPGLMWPKWESQNNEDILITDNVFSEPKLNELKKAKVKHAIPKSKINNNKNTKNTKNLKYNNNSPALSTSPSSTSSSKSFDPADNNKLISEIEQEMAGLHHDYKRVLIITSQLAKEIWLLERKTLPSGLALTRQGKKRKYL</sequence>
<dbReference type="Proteomes" id="UP000245383">
    <property type="component" value="Unassembled WGS sequence"/>
</dbReference>
<organism evidence="2 3">
    <name type="scientific">Smittium simulii</name>
    <dbReference type="NCBI Taxonomy" id="133385"/>
    <lineage>
        <taxon>Eukaryota</taxon>
        <taxon>Fungi</taxon>
        <taxon>Fungi incertae sedis</taxon>
        <taxon>Zoopagomycota</taxon>
        <taxon>Kickxellomycotina</taxon>
        <taxon>Harpellomycetes</taxon>
        <taxon>Harpellales</taxon>
        <taxon>Legeriomycetaceae</taxon>
        <taxon>Smittium</taxon>
    </lineage>
</organism>
<evidence type="ECO:0000256" key="1">
    <source>
        <dbReference type="SAM" id="MobiDB-lite"/>
    </source>
</evidence>
<evidence type="ECO:0000313" key="3">
    <source>
        <dbReference type="Proteomes" id="UP000245383"/>
    </source>
</evidence>
<protein>
    <submittedName>
        <fullName evidence="2">Uncharacterized protein</fullName>
    </submittedName>
</protein>
<dbReference type="EMBL" id="MBFR01000323">
    <property type="protein sequence ID" value="PVU89324.1"/>
    <property type="molecule type" value="Genomic_DNA"/>
</dbReference>
<dbReference type="OrthoDB" id="641149at2759"/>
<evidence type="ECO:0000313" key="2">
    <source>
        <dbReference type="EMBL" id="PVU89324.1"/>
    </source>
</evidence>